<sequence length="67" mass="7505">MDIFLYSGRSLSGRIKLCLLALGQAWCAFRVGVIGIHIDDETITHDMHELFDDGNPRKAGVFKKIDV</sequence>
<dbReference type="AlphaFoldDB" id="A0A379QYX8"/>
<name>A0A379QYX8_SALER</name>
<gene>
    <name evidence="1" type="ORF">NCTC10718_01087</name>
</gene>
<evidence type="ECO:0000313" key="2">
    <source>
        <dbReference type="Proteomes" id="UP000254332"/>
    </source>
</evidence>
<dbReference type="RefSeq" id="WP_079796666.1">
    <property type="nucleotide sequence ID" value="NZ_JAWDKV010000001.1"/>
</dbReference>
<protein>
    <submittedName>
        <fullName evidence="1">Uncharacterized protein</fullName>
    </submittedName>
</protein>
<dbReference type="Proteomes" id="UP000254332">
    <property type="component" value="Unassembled WGS sequence"/>
</dbReference>
<accession>A0A379QYX8</accession>
<evidence type="ECO:0000313" key="1">
    <source>
        <dbReference type="EMBL" id="SUF68376.1"/>
    </source>
</evidence>
<reference evidence="1 2" key="1">
    <citation type="submission" date="2018-06" db="EMBL/GenBank/DDBJ databases">
        <authorList>
            <consortium name="Pathogen Informatics"/>
            <person name="Doyle S."/>
        </authorList>
    </citation>
    <scope>NUCLEOTIDE SEQUENCE [LARGE SCALE GENOMIC DNA]</scope>
    <source>
        <strain evidence="1 2">NCTC10718</strain>
    </source>
</reference>
<organism evidence="1 2">
    <name type="scientific">Salmonella enterica</name>
    <name type="common">Salmonella choleraesuis</name>
    <dbReference type="NCBI Taxonomy" id="28901"/>
    <lineage>
        <taxon>Bacteria</taxon>
        <taxon>Pseudomonadati</taxon>
        <taxon>Pseudomonadota</taxon>
        <taxon>Gammaproteobacteria</taxon>
        <taxon>Enterobacterales</taxon>
        <taxon>Enterobacteriaceae</taxon>
        <taxon>Salmonella</taxon>
    </lineage>
</organism>
<dbReference type="EMBL" id="UGWQ01000001">
    <property type="protein sequence ID" value="SUF68376.1"/>
    <property type="molecule type" value="Genomic_DNA"/>
</dbReference>
<proteinExistence type="predicted"/>